<dbReference type="EMBL" id="CAXIEN010000095">
    <property type="protein sequence ID" value="CAL1276583.1"/>
    <property type="molecule type" value="Genomic_DNA"/>
</dbReference>
<proteinExistence type="predicted"/>
<reference evidence="1 2" key="1">
    <citation type="submission" date="2024-04" db="EMBL/GenBank/DDBJ databases">
        <authorList>
            <person name="Rising A."/>
            <person name="Reimegard J."/>
            <person name="Sonavane S."/>
            <person name="Akerstrom W."/>
            <person name="Nylinder S."/>
            <person name="Hedman E."/>
            <person name="Kallberg Y."/>
        </authorList>
    </citation>
    <scope>NUCLEOTIDE SEQUENCE [LARGE SCALE GENOMIC DNA]</scope>
</reference>
<keyword evidence="2" id="KW-1185">Reference proteome</keyword>
<accession>A0AAV1ZXH3</accession>
<feature type="non-terminal residue" evidence="1">
    <location>
        <position position="75"/>
    </location>
</feature>
<sequence>MKEVNFSRFPGKHFFAEAFRNEHKPQKLWSRMSDREDSFCNPFSETANVLEKWYFFRHIASRFLFHFYLYFGDDA</sequence>
<dbReference type="AlphaFoldDB" id="A0AAV1ZXH3"/>
<name>A0AAV1ZXH3_9ARAC</name>
<gene>
    <name evidence="1" type="ORF">LARSCL_LOCUS8744</name>
</gene>
<dbReference type="Proteomes" id="UP001497382">
    <property type="component" value="Unassembled WGS sequence"/>
</dbReference>
<comment type="caution">
    <text evidence="1">The sequence shown here is derived from an EMBL/GenBank/DDBJ whole genome shotgun (WGS) entry which is preliminary data.</text>
</comment>
<evidence type="ECO:0000313" key="2">
    <source>
        <dbReference type="Proteomes" id="UP001497382"/>
    </source>
</evidence>
<protein>
    <submittedName>
        <fullName evidence="1">Uncharacterized protein</fullName>
    </submittedName>
</protein>
<evidence type="ECO:0000313" key="1">
    <source>
        <dbReference type="EMBL" id="CAL1276583.1"/>
    </source>
</evidence>
<organism evidence="1 2">
    <name type="scientific">Larinioides sclopetarius</name>
    <dbReference type="NCBI Taxonomy" id="280406"/>
    <lineage>
        <taxon>Eukaryota</taxon>
        <taxon>Metazoa</taxon>
        <taxon>Ecdysozoa</taxon>
        <taxon>Arthropoda</taxon>
        <taxon>Chelicerata</taxon>
        <taxon>Arachnida</taxon>
        <taxon>Araneae</taxon>
        <taxon>Araneomorphae</taxon>
        <taxon>Entelegynae</taxon>
        <taxon>Araneoidea</taxon>
        <taxon>Araneidae</taxon>
        <taxon>Larinioides</taxon>
    </lineage>
</organism>